<protein>
    <submittedName>
        <fullName evidence="1">Uncharacterized protein</fullName>
    </submittedName>
</protein>
<name>A0ABS1LXV4_9NOCA</name>
<evidence type="ECO:0000313" key="1">
    <source>
        <dbReference type="EMBL" id="MBL1072965.1"/>
    </source>
</evidence>
<dbReference type="EMBL" id="JAERRJ010000001">
    <property type="protein sequence ID" value="MBL1072965.1"/>
    <property type="molecule type" value="Genomic_DNA"/>
</dbReference>
<reference evidence="1 2" key="1">
    <citation type="submission" date="2021-01" db="EMBL/GenBank/DDBJ databases">
        <title>WGS of actinomycetes isolated from Thailand.</title>
        <authorList>
            <person name="Thawai C."/>
        </authorList>
    </citation>
    <scope>NUCLEOTIDE SEQUENCE [LARGE SCALE GENOMIC DNA]</scope>
    <source>
        <strain evidence="1 2">LPG 2</strain>
    </source>
</reference>
<dbReference type="Proteomes" id="UP000602198">
    <property type="component" value="Unassembled WGS sequence"/>
</dbReference>
<keyword evidence="2" id="KW-1185">Reference proteome</keyword>
<gene>
    <name evidence="1" type="ORF">JK358_00990</name>
</gene>
<evidence type="ECO:0000313" key="2">
    <source>
        <dbReference type="Proteomes" id="UP000602198"/>
    </source>
</evidence>
<accession>A0ABS1LXV4</accession>
<comment type="caution">
    <text evidence="1">The sequence shown here is derived from an EMBL/GenBank/DDBJ whole genome shotgun (WGS) entry which is preliminary data.</text>
</comment>
<sequence>MPQDTPPEMYLDYEALRALGLMLREIPSLAEDLDDAVACRARLSGPNIRLHSRTSDQPLPFSTTAAAVRDHLHATLVSWVRLICEQRAIDYTGPTSTTGLARWLERNLLAFAMTEGVESAPDDIRAAVADAERIVCPPTERPEVDTQALATARAARLNANGIATLAKQLGDPFQSVTARRVRTLRDAGKVRPVPGPWAPDWPELFVVGEVLDAHLAYPMRRRALAS</sequence>
<proteinExistence type="predicted"/>
<organism evidence="1 2">
    <name type="scientific">Nocardia acididurans</name>
    <dbReference type="NCBI Taxonomy" id="2802282"/>
    <lineage>
        <taxon>Bacteria</taxon>
        <taxon>Bacillati</taxon>
        <taxon>Actinomycetota</taxon>
        <taxon>Actinomycetes</taxon>
        <taxon>Mycobacteriales</taxon>
        <taxon>Nocardiaceae</taxon>
        <taxon>Nocardia</taxon>
    </lineage>
</organism>
<dbReference type="RefSeq" id="WP_201942268.1">
    <property type="nucleotide sequence ID" value="NZ_JAERRJ010000001.1"/>
</dbReference>